<organism evidence="1 2">
    <name type="scientific">Tuber borchii</name>
    <name type="common">White truffle</name>
    <dbReference type="NCBI Taxonomy" id="42251"/>
    <lineage>
        <taxon>Eukaryota</taxon>
        <taxon>Fungi</taxon>
        <taxon>Dikarya</taxon>
        <taxon>Ascomycota</taxon>
        <taxon>Pezizomycotina</taxon>
        <taxon>Pezizomycetes</taxon>
        <taxon>Pezizales</taxon>
        <taxon>Tuberaceae</taxon>
        <taxon>Tuber</taxon>
    </lineage>
</organism>
<protein>
    <submittedName>
        <fullName evidence="1">Uncharacterized protein</fullName>
    </submittedName>
</protein>
<keyword evidence="2" id="KW-1185">Reference proteome</keyword>
<sequence>MVIQKFRTDIWAALFKFAEPEWKDNTTLKREQALSGVLPLDYENVIGYAPSRFTRIKYSNKHKLTLQERWEILFYSNDKWDQQDLRKSWKEKPFRLFFQKCYDTIATTCDLATARSWEYLLLQTQFARSNFLLPSPSKYSFLQKYSKRGQLSKIYWVLIQHNSWEISSEIRTLPDKDSLADRWHMWSIDYTSPIPTQYQSPGSLFMEHLKPFHVLQRLEHRWVKTKLSA</sequence>
<dbReference type="AlphaFoldDB" id="A0A2T6ZD69"/>
<evidence type="ECO:0000313" key="1">
    <source>
        <dbReference type="EMBL" id="PUU73396.1"/>
    </source>
</evidence>
<name>A0A2T6ZD69_TUBBO</name>
<reference evidence="1 2" key="1">
    <citation type="submission" date="2017-04" db="EMBL/GenBank/DDBJ databases">
        <title>Draft genome sequence of Tuber borchii Vittad., a whitish edible truffle.</title>
        <authorList>
            <consortium name="DOE Joint Genome Institute"/>
            <person name="Murat C."/>
            <person name="Kuo A."/>
            <person name="Barry K.W."/>
            <person name="Clum A."/>
            <person name="Dockter R.B."/>
            <person name="Fauchery L."/>
            <person name="Iotti M."/>
            <person name="Kohler A."/>
            <person name="Labutti K."/>
            <person name="Lindquist E.A."/>
            <person name="Lipzen A."/>
            <person name="Ohm R.A."/>
            <person name="Wang M."/>
            <person name="Grigoriev I.V."/>
            <person name="Zambonelli A."/>
            <person name="Martin F.M."/>
        </authorList>
    </citation>
    <scope>NUCLEOTIDE SEQUENCE [LARGE SCALE GENOMIC DNA]</scope>
    <source>
        <strain evidence="1 2">Tbo3840</strain>
    </source>
</reference>
<gene>
    <name evidence="1" type="ORF">B9Z19DRAFT_1069019</name>
</gene>
<dbReference type="Proteomes" id="UP000244722">
    <property type="component" value="Unassembled WGS sequence"/>
</dbReference>
<dbReference type="EMBL" id="NESQ01000379">
    <property type="protein sequence ID" value="PUU73396.1"/>
    <property type="molecule type" value="Genomic_DNA"/>
</dbReference>
<evidence type="ECO:0000313" key="2">
    <source>
        <dbReference type="Proteomes" id="UP000244722"/>
    </source>
</evidence>
<dbReference type="OrthoDB" id="5369347at2759"/>
<comment type="caution">
    <text evidence="1">The sequence shown here is derived from an EMBL/GenBank/DDBJ whole genome shotgun (WGS) entry which is preliminary data.</text>
</comment>
<accession>A0A2T6ZD69</accession>
<proteinExistence type="predicted"/>